<sequence length="162" mass="18461">MLTQHQCPVSLLHLSSNLPVYSEVATVATIYQKDLQFFHVVLATPPDFLDSLAPLEANVATLVDTTPRLLWLELSPSRVTMTIQGNSNFSYRHTWERGIYGISRYWLADSPTAQSGQFRLSNYTRSLVVQGSPLPQFVRVEYELWANQVRLGDYVLNLQLFL</sequence>
<name>A0A7C3KD24_9CYAN</name>
<comment type="caution">
    <text evidence="1">The sequence shown here is derived from an EMBL/GenBank/DDBJ whole genome shotgun (WGS) entry which is preliminary data.</text>
</comment>
<proteinExistence type="predicted"/>
<gene>
    <name evidence="1" type="ORF">ENR64_00875</name>
</gene>
<protein>
    <submittedName>
        <fullName evidence="1">Uncharacterized protein</fullName>
    </submittedName>
</protein>
<accession>A0A7C3KD24</accession>
<dbReference type="EMBL" id="DSRU01000017">
    <property type="protein sequence ID" value="HFM96322.1"/>
    <property type="molecule type" value="Genomic_DNA"/>
</dbReference>
<dbReference type="AlphaFoldDB" id="A0A7C3KD24"/>
<organism evidence="1">
    <name type="scientific">Oscillatoriales cyanobacterium SpSt-418</name>
    <dbReference type="NCBI Taxonomy" id="2282169"/>
    <lineage>
        <taxon>Bacteria</taxon>
        <taxon>Bacillati</taxon>
        <taxon>Cyanobacteriota</taxon>
        <taxon>Cyanophyceae</taxon>
        <taxon>Oscillatoriophycideae</taxon>
        <taxon>Oscillatoriales</taxon>
    </lineage>
</organism>
<evidence type="ECO:0000313" key="1">
    <source>
        <dbReference type="EMBL" id="HFM96322.1"/>
    </source>
</evidence>
<reference evidence="1" key="1">
    <citation type="journal article" date="2020" name="mSystems">
        <title>Genome- and Community-Level Interaction Insights into Carbon Utilization and Element Cycling Functions of Hydrothermarchaeota in Hydrothermal Sediment.</title>
        <authorList>
            <person name="Zhou Z."/>
            <person name="Liu Y."/>
            <person name="Xu W."/>
            <person name="Pan J."/>
            <person name="Luo Z.H."/>
            <person name="Li M."/>
        </authorList>
    </citation>
    <scope>NUCLEOTIDE SEQUENCE [LARGE SCALE GENOMIC DNA]</scope>
    <source>
        <strain evidence="1">SpSt-418</strain>
    </source>
</reference>